<accession>A0ABS3TF95</accession>
<dbReference type="Proteomes" id="UP000670527">
    <property type="component" value="Unassembled WGS sequence"/>
</dbReference>
<sequence length="223" mass="22671">MTKLTDAGSSGSFIWSLWAGASEQGTVTATDVAATGSSVYLAGRYDGTTTTFGNTTLTNNGLVGTMNALVAKVIDAGSTGSFIWTQQGGGMADDDASAIAISGATIYVAGSAGMMARFGSQTLLDIPGNSQVAYLARLTEQPLAVGAPKRAVLGIYPNPARTLARVVIPSGIAVVQLQDVLGHVLQNVPVKPNTPEAVLSLDGLPTGVYLVRVGASTGKLLVE</sequence>
<gene>
    <name evidence="1" type="ORF">J4D97_16855</name>
</gene>
<reference evidence="1 2" key="1">
    <citation type="submission" date="2021-03" db="EMBL/GenBank/DDBJ databases">
        <authorList>
            <person name="Kim M.K."/>
        </authorList>
    </citation>
    <scope>NUCLEOTIDE SEQUENCE [LARGE SCALE GENOMIC DNA]</scope>
    <source>
        <strain evidence="1 2">BT507</strain>
    </source>
</reference>
<comment type="caution">
    <text evidence="1">The sequence shown here is derived from an EMBL/GenBank/DDBJ whole genome shotgun (WGS) entry which is preliminary data.</text>
</comment>
<evidence type="ECO:0000313" key="2">
    <source>
        <dbReference type="Proteomes" id="UP000670527"/>
    </source>
</evidence>
<dbReference type="RefSeq" id="WP_208308592.1">
    <property type="nucleotide sequence ID" value="NZ_JAGETX010000011.1"/>
</dbReference>
<evidence type="ECO:0000313" key="1">
    <source>
        <dbReference type="EMBL" id="MBO3272327.1"/>
    </source>
</evidence>
<keyword evidence="2" id="KW-1185">Reference proteome</keyword>
<proteinExistence type="predicted"/>
<dbReference type="InterPro" id="IPR026444">
    <property type="entry name" value="Secre_tail"/>
</dbReference>
<dbReference type="EMBL" id="JAGETX010000011">
    <property type="protein sequence ID" value="MBO3272327.1"/>
    <property type="molecule type" value="Genomic_DNA"/>
</dbReference>
<protein>
    <submittedName>
        <fullName evidence="1">T9SS type A sorting domain-containing protein</fullName>
    </submittedName>
</protein>
<dbReference type="NCBIfam" id="TIGR04183">
    <property type="entry name" value="Por_Secre_tail"/>
    <property type="match status" value="1"/>
</dbReference>
<name>A0ABS3TF95_9BACT</name>
<organism evidence="1 2">
    <name type="scientific">Hymenobacter defluvii</name>
    <dbReference type="NCBI Taxonomy" id="2054411"/>
    <lineage>
        <taxon>Bacteria</taxon>
        <taxon>Pseudomonadati</taxon>
        <taxon>Bacteroidota</taxon>
        <taxon>Cytophagia</taxon>
        <taxon>Cytophagales</taxon>
        <taxon>Hymenobacteraceae</taxon>
        <taxon>Hymenobacter</taxon>
    </lineage>
</organism>